<reference evidence="2 3" key="1">
    <citation type="submission" date="2019-06" db="EMBL/GenBank/DDBJ databases">
        <title>Lysobacter alkalisoli sp. nov. isolated from saline-alkali soil.</title>
        <authorList>
            <person name="Sun J.-Q."/>
            <person name="Xu L."/>
        </authorList>
    </citation>
    <scope>NUCLEOTIDE SEQUENCE [LARGE SCALE GENOMIC DNA]</scope>
    <source>
        <strain evidence="2 3">SJ-36</strain>
    </source>
</reference>
<sequence length="132" mass="14829">MEELKLLIGLVKDLPAMAIWVLVLFFAYKVCIIGSIYGVIRFCVDRLHNWLVTPKHELIKVDVEGHLRGVCITTDGSHEALYAQLDRIRGKGTRIDSKYIHGCSVEWLRKAIDAQEAADRVAATTEPRRAAA</sequence>
<keyword evidence="1" id="KW-1133">Transmembrane helix</keyword>
<organism evidence="2 3">
    <name type="scientific">Marilutibacter alkalisoli</name>
    <dbReference type="NCBI Taxonomy" id="2591633"/>
    <lineage>
        <taxon>Bacteria</taxon>
        <taxon>Pseudomonadati</taxon>
        <taxon>Pseudomonadota</taxon>
        <taxon>Gammaproteobacteria</taxon>
        <taxon>Lysobacterales</taxon>
        <taxon>Lysobacteraceae</taxon>
        <taxon>Marilutibacter</taxon>
    </lineage>
</organism>
<keyword evidence="1" id="KW-0812">Transmembrane</keyword>
<dbReference type="Proteomes" id="UP000317199">
    <property type="component" value="Chromosome"/>
</dbReference>
<protein>
    <submittedName>
        <fullName evidence="2">Uncharacterized protein</fullName>
    </submittedName>
</protein>
<dbReference type="AlphaFoldDB" id="A0A514BTZ7"/>
<keyword evidence="3" id="KW-1185">Reference proteome</keyword>
<name>A0A514BTZ7_9GAMM</name>
<gene>
    <name evidence="2" type="ORF">FKV23_12875</name>
</gene>
<proteinExistence type="predicted"/>
<evidence type="ECO:0000313" key="3">
    <source>
        <dbReference type="Proteomes" id="UP000317199"/>
    </source>
</evidence>
<accession>A0A514BTZ7</accession>
<keyword evidence="1" id="KW-0472">Membrane</keyword>
<dbReference type="KEGG" id="lyj:FKV23_12875"/>
<feature type="transmembrane region" description="Helical" evidence="1">
    <location>
        <begin position="17"/>
        <end position="40"/>
    </location>
</feature>
<dbReference type="RefSeq" id="WP_141624210.1">
    <property type="nucleotide sequence ID" value="NZ_CP041242.1"/>
</dbReference>
<dbReference type="EMBL" id="CP041242">
    <property type="protein sequence ID" value="QDH70878.1"/>
    <property type="molecule type" value="Genomic_DNA"/>
</dbReference>
<evidence type="ECO:0000256" key="1">
    <source>
        <dbReference type="SAM" id="Phobius"/>
    </source>
</evidence>
<evidence type="ECO:0000313" key="2">
    <source>
        <dbReference type="EMBL" id="QDH70878.1"/>
    </source>
</evidence>